<reference evidence="1" key="2">
    <citation type="submission" date="2007-04" db="EMBL/GenBank/DDBJ databases">
        <title>The genome of the human body louse.</title>
        <authorList>
            <consortium name="The Human Body Louse Genome Consortium"/>
            <person name="Kirkness E."/>
            <person name="Walenz B."/>
            <person name="Hass B."/>
            <person name="Bruggner R."/>
            <person name="Strausberg R."/>
        </authorList>
    </citation>
    <scope>NUCLEOTIDE SEQUENCE</scope>
    <source>
        <strain evidence="1">USDA</strain>
    </source>
</reference>
<sequence>MPSGIGGSYRSLGEDVYRSTTVSKEKFSVVESVKKAFNLIGNNRTNQGSFIVTEEDGGNDKKSVALLRKLFGGLTLKIFCIVKNMVTGVAYTN</sequence>
<dbReference type="Proteomes" id="UP000009046">
    <property type="component" value="Unassembled WGS sequence"/>
</dbReference>
<organism>
    <name type="scientific">Pediculus humanus subsp. corporis</name>
    <name type="common">Body louse</name>
    <dbReference type="NCBI Taxonomy" id="121224"/>
    <lineage>
        <taxon>Eukaryota</taxon>
        <taxon>Metazoa</taxon>
        <taxon>Ecdysozoa</taxon>
        <taxon>Arthropoda</taxon>
        <taxon>Hexapoda</taxon>
        <taxon>Insecta</taxon>
        <taxon>Pterygota</taxon>
        <taxon>Neoptera</taxon>
        <taxon>Paraneoptera</taxon>
        <taxon>Psocodea</taxon>
        <taxon>Troctomorpha</taxon>
        <taxon>Phthiraptera</taxon>
        <taxon>Anoplura</taxon>
        <taxon>Pediculidae</taxon>
        <taxon>Pediculus</taxon>
    </lineage>
</organism>
<dbReference type="OrthoDB" id="8189292at2759"/>
<dbReference type="RefSeq" id="XP_002430372.1">
    <property type="nucleotide sequence ID" value="XM_002430327.1"/>
</dbReference>
<name>E0VW78_PEDHC</name>
<accession>E0VW78</accession>
<keyword evidence="3" id="KW-1185">Reference proteome</keyword>
<dbReference type="HOGENOM" id="CLU_2402311_0_0_1"/>
<gene>
    <name evidence="2" type="primary">8239370</name>
    <name evidence="1" type="ORF">Phum_PHUM475470</name>
</gene>
<dbReference type="InParanoid" id="E0VW78"/>
<protein>
    <submittedName>
        <fullName evidence="1 2">Uncharacterized protein</fullName>
    </submittedName>
</protein>
<dbReference type="KEGG" id="phu:Phum_PHUM475470"/>
<evidence type="ECO:0000313" key="2">
    <source>
        <dbReference type="EnsemblMetazoa" id="PHUM475470-PA"/>
    </source>
</evidence>
<reference evidence="2" key="3">
    <citation type="submission" date="2021-02" db="UniProtKB">
        <authorList>
            <consortium name="EnsemblMetazoa"/>
        </authorList>
    </citation>
    <scope>IDENTIFICATION</scope>
    <source>
        <strain evidence="2">USDA</strain>
    </source>
</reference>
<reference evidence="1" key="1">
    <citation type="submission" date="2007-04" db="EMBL/GenBank/DDBJ databases">
        <title>Annotation of Pediculus humanus corporis strain USDA.</title>
        <authorList>
            <person name="Kirkness E."/>
            <person name="Hannick L."/>
            <person name="Hass B."/>
            <person name="Bruggner R."/>
            <person name="Lawson D."/>
            <person name="Bidwell S."/>
            <person name="Joardar V."/>
            <person name="Caler E."/>
            <person name="Walenz B."/>
            <person name="Inman J."/>
            <person name="Schobel S."/>
            <person name="Galinsky K."/>
            <person name="Amedeo P."/>
            <person name="Strausberg R."/>
        </authorList>
    </citation>
    <scope>NUCLEOTIDE SEQUENCE</scope>
    <source>
        <strain evidence="1">USDA</strain>
    </source>
</reference>
<proteinExistence type="predicted"/>
<dbReference type="GeneID" id="8239370"/>
<dbReference type="CTD" id="8239370"/>
<evidence type="ECO:0000313" key="1">
    <source>
        <dbReference type="EMBL" id="EEB17634.1"/>
    </source>
</evidence>
<evidence type="ECO:0000313" key="3">
    <source>
        <dbReference type="Proteomes" id="UP000009046"/>
    </source>
</evidence>
<dbReference type="EMBL" id="DS235817">
    <property type="protein sequence ID" value="EEB17634.1"/>
    <property type="molecule type" value="Genomic_DNA"/>
</dbReference>
<dbReference type="VEuPathDB" id="VectorBase:PHUM475470"/>
<dbReference type="EMBL" id="AAZO01005763">
    <property type="status" value="NOT_ANNOTATED_CDS"/>
    <property type="molecule type" value="Genomic_DNA"/>
</dbReference>
<dbReference type="AlphaFoldDB" id="E0VW78"/>
<dbReference type="EnsemblMetazoa" id="PHUM475470-RA">
    <property type="protein sequence ID" value="PHUM475470-PA"/>
    <property type="gene ID" value="PHUM475470"/>
</dbReference>